<reference evidence="2 4" key="1">
    <citation type="submission" date="2024-02" db="EMBL/GenBank/DDBJ databases">
        <title>Lysobacter Genome Sequencing and Mining.</title>
        <authorList>
            <person name="Bierman J."/>
            <person name="Walker M.C."/>
        </authorList>
    </citation>
    <scope>NUCLEOTIDE SEQUENCE [LARGE SCALE GENOMIC DNA]</scope>
    <source>
        <strain evidence="2 4">PB6250</strain>
    </source>
</reference>
<dbReference type="GO" id="GO:0061463">
    <property type="term" value="F:O-acetyl-ADP-ribose deacetylase activity"/>
    <property type="evidence" value="ECO:0007669"/>
    <property type="project" value="UniProtKB-EC"/>
</dbReference>
<dbReference type="Proteomes" id="UP001387215">
    <property type="component" value="Unassembled WGS sequence"/>
</dbReference>
<gene>
    <name evidence="3" type="ORF">ABU614_22900</name>
    <name evidence="2" type="ORF">V2J18_16355</name>
</gene>
<evidence type="ECO:0000313" key="4">
    <source>
        <dbReference type="Proteomes" id="UP001387215"/>
    </source>
</evidence>
<organism evidence="3">
    <name type="scientific">Lysobacter firmicutimachus</name>
    <dbReference type="NCBI Taxonomy" id="1792846"/>
    <lineage>
        <taxon>Bacteria</taxon>
        <taxon>Pseudomonadati</taxon>
        <taxon>Pseudomonadota</taxon>
        <taxon>Gammaproteobacteria</taxon>
        <taxon>Lysobacterales</taxon>
        <taxon>Lysobacteraceae</taxon>
        <taxon>Lysobacter</taxon>
    </lineage>
</organism>
<name>A0AAU8MVD9_9GAMM</name>
<dbReference type="AlphaFoldDB" id="A0AAU8MVD9"/>
<dbReference type="SUPFAM" id="SSF52949">
    <property type="entry name" value="Macro domain-like"/>
    <property type="match status" value="1"/>
</dbReference>
<dbReference type="EC" id="3.1.1.106" evidence="3"/>
<evidence type="ECO:0000259" key="1">
    <source>
        <dbReference type="PROSITE" id="PS51154"/>
    </source>
</evidence>
<dbReference type="Gene3D" id="3.40.220.10">
    <property type="entry name" value="Leucine Aminopeptidase, subunit E, domain 1"/>
    <property type="match status" value="1"/>
</dbReference>
<protein>
    <submittedName>
        <fullName evidence="3">O-acetyl-ADP-ribose deacetylase</fullName>
        <ecNumber evidence="3">3.1.1.106</ecNumber>
    </submittedName>
</protein>
<dbReference type="InterPro" id="IPR043472">
    <property type="entry name" value="Macro_dom-like"/>
</dbReference>
<keyword evidence="4" id="KW-1185">Reference proteome</keyword>
<accession>A0AAU8MVD9</accession>
<dbReference type="NCBIfam" id="NF001664">
    <property type="entry name" value="PRK00431.1-6"/>
    <property type="match status" value="1"/>
</dbReference>
<evidence type="ECO:0000313" key="3">
    <source>
        <dbReference type="EMBL" id="XCO75151.1"/>
    </source>
</evidence>
<dbReference type="InterPro" id="IPR002589">
    <property type="entry name" value="Macro_dom"/>
</dbReference>
<sequence>MRLHAIRADITTLSVDAIVNAANSSLLGGGGVDGAIHRAAGPELVAECRLLGGCKTGEAKLTRGHRLLAAYVIHTVGPVWRGGEHGEPDLLADCYRNALALAERHRLRRIAFPCIGTGIYGYPLQAAARIAIDTVLAHTGTGIEEVVFCCYSEADLAVYAGLLG</sequence>
<proteinExistence type="predicted"/>
<evidence type="ECO:0000313" key="2">
    <source>
        <dbReference type="EMBL" id="MEI2456237.1"/>
    </source>
</evidence>
<dbReference type="Pfam" id="PF01661">
    <property type="entry name" value="Macro"/>
    <property type="match status" value="1"/>
</dbReference>
<dbReference type="PANTHER" id="PTHR11106:SF27">
    <property type="entry name" value="MACRO DOMAIN-CONTAINING PROTEIN"/>
    <property type="match status" value="1"/>
</dbReference>
<dbReference type="PROSITE" id="PS51154">
    <property type="entry name" value="MACRO"/>
    <property type="match status" value="1"/>
</dbReference>
<dbReference type="EMBL" id="CP159925">
    <property type="protein sequence ID" value="XCO75151.1"/>
    <property type="molecule type" value="Genomic_DNA"/>
</dbReference>
<reference evidence="3" key="2">
    <citation type="submission" date="2024-06" db="EMBL/GenBank/DDBJ databases">
        <authorList>
            <person name="Li S."/>
        </authorList>
    </citation>
    <scope>NUCLEOTIDE SEQUENCE</scope>
    <source>
        <strain evidence="3">SR10</strain>
    </source>
</reference>
<dbReference type="SMART" id="SM00506">
    <property type="entry name" value="A1pp"/>
    <property type="match status" value="1"/>
</dbReference>
<dbReference type="EMBL" id="JBANDL010000002">
    <property type="protein sequence ID" value="MEI2456237.1"/>
    <property type="molecule type" value="Genomic_DNA"/>
</dbReference>
<dbReference type="RefSeq" id="WP_064749278.1">
    <property type="nucleotide sequence ID" value="NZ_CP159925.1"/>
</dbReference>
<dbReference type="PANTHER" id="PTHR11106">
    <property type="entry name" value="GANGLIOSIDE INDUCED DIFFERENTIATION ASSOCIATED PROTEIN 2-RELATED"/>
    <property type="match status" value="1"/>
</dbReference>
<feature type="domain" description="Macro" evidence="1">
    <location>
        <begin position="1"/>
        <end position="164"/>
    </location>
</feature>
<dbReference type="CDD" id="cd02908">
    <property type="entry name" value="Macro_OAADPr_deacetylase"/>
    <property type="match status" value="1"/>
</dbReference>
<keyword evidence="3" id="KW-0378">Hydrolase</keyword>